<comment type="function">
    <text evidence="6">Involved in the regulation of the intracellular balance of NAD and NADP, and is a key enzyme in the biosynthesis of NADP. Catalyzes specifically the phosphorylation on 2'-hydroxyl of the adenosine moiety of NAD to yield NADP.</text>
</comment>
<comment type="catalytic activity">
    <reaction evidence="5 6">
        <text>NAD(+) + ATP = ADP + NADP(+) + H(+)</text>
        <dbReference type="Rhea" id="RHEA:18629"/>
        <dbReference type="ChEBI" id="CHEBI:15378"/>
        <dbReference type="ChEBI" id="CHEBI:30616"/>
        <dbReference type="ChEBI" id="CHEBI:57540"/>
        <dbReference type="ChEBI" id="CHEBI:58349"/>
        <dbReference type="ChEBI" id="CHEBI:456216"/>
        <dbReference type="EC" id="2.7.1.23"/>
    </reaction>
</comment>
<accession>B6G1C3</accession>
<dbReference type="OrthoDB" id="9774737at2"/>
<dbReference type="RefSeq" id="WP_006440791.1">
    <property type="nucleotide sequence ID" value="NZ_DS995359.1"/>
</dbReference>
<dbReference type="Pfam" id="PF01513">
    <property type="entry name" value="NAD_kinase"/>
    <property type="match status" value="1"/>
</dbReference>
<dbReference type="InterPro" id="IPR017438">
    <property type="entry name" value="ATP-NAD_kinase_N"/>
</dbReference>
<dbReference type="GO" id="GO:0019674">
    <property type="term" value="P:NAD+ metabolic process"/>
    <property type="evidence" value="ECO:0007669"/>
    <property type="project" value="InterPro"/>
</dbReference>
<keyword evidence="2 6" id="KW-0418">Kinase</keyword>
<dbReference type="SUPFAM" id="SSF111331">
    <property type="entry name" value="NAD kinase/diacylglycerol kinase-like"/>
    <property type="match status" value="1"/>
</dbReference>
<dbReference type="Proteomes" id="UP000003178">
    <property type="component" value="Unassembled WGS sequence"/>
</dbReference>
<feature type="active site" description="Proton acceptor" evidence="6">
    <location>
        <position position="51"/>
    </location>
</feature>
<dbReference type="InterPro" id="IPR017437">
    <property type="entry name" value="ATP-NAD_kinase_PpnK-typ_C"/>
</dbReference>
<dbReference type="GO" id="GO:0005524">
    <property type="term" value="F:ATP binding"/>
    <property type="evidence" value="ECO:0007669"/>
    <property type="project" value="UniProtKB-KW"/>
</dbReference>
<feature type="binding site" evidence="6">
    <location>
        <begin position="164"/>
        <end position="169"/>
    </location>
    <ligand>
        <name>NAD(+)</name>
        <dbReference type="ChEBI" id="CHEBI:57540"/>
    </ligand>
</feature>
<comment type="cofactor">
    <cofactor evidence="6">
        <name>a divalent metal cation</name>
        <dbReference type="ChEBI" id="CHEBI:60240"/>
    </cofactor>
</comment>
<comment type="subcellular location">
    <subcellularLocation>
        <location evidence="6">Cytoplasm</location>
    </subcellularLocation>
</comment>
<dbReference type="GO" id="GO:0005737">
    <property type="term" value="C:cytoplasm"/>
    <property type="evidence" value="ECO:0007669"/>
    <property type="project" value="UniProtKB-SubCell"/>
</dbReference>
<sequence length="267" mass="30176">MKKRLITINSNDLPKSVETKNLFKKKLKEAGFEVSEEFSDDTELVVCVGGDGSFLKTVRDFDYPEVPIVGINTGHLGFFPEIVPDKIDEFIESYLNENYMIQEVPLLRAMICTHKSCVNFFALNDVTIRGDKSRTVHLKLLVNGKKVENFSGDGMIICSQTGSTAYTYSAGGSIIDCNIDAIQLTPLSPINTNAYRSFTSSIIFSKDTEISIRPEYRFEDSILIVIDGVELRFKQITDINICTSDVKLKLLRLSDYEFWDRVSTKFL</sequence>
<proteinExistence type="inferred from homology"/>
<dbReference type="eggNOG" id="COG0061">
    <property type="taxonomic scope" value="Bacteria"/>
</dbReference>
<keyword evidence="6" id="KW-0067">ATP-binding</keyword>
<dbReference type="EMBL" id="ABWP01000073">
    <property type="protein sequence ID" value="EEA84389.1"/>
    <property type="molecule type" value="Genomic_DNA"/>
</dbReference>
<dbReference type="InterPro" id="IPR016064">
    <property type="entry name" value="NAD/diacylglycerol_kinase_sf"/>
</dbReference>
<dbReference type="STRING" id="500633.CLOHIR_01929"/>
<dbReference type="GO" id="GO:0051287">
    <property type="term" value="F:NAD binding"/>
    <property type="evidence" value="ECO:0007669"/>
    <property type="project" value="UniProtKB-ARBA"/>
</dbReference>
<comment type="caution">
    <text evidence="6">Lacks conserved residue(s) required for the propagation of feature annotation.</text>
</comment>
<dbReference type="InterPro" id="IPR002504">
    <property type="entry name" value="NADK"/>
</dbReference>
<evidence type="ECO:0000256" key="2">
    <source>
        <dbReference type="ARBA" id="ARBA00022777"/>
    </source>
</evidence>
<reference evidence="7 8" key="1">
    <citation type="submission" date="2008-09" db="EMBL/GenBank/DDBJ databases">
        <authorList>
            <person name="Fulton L."/>
            <person name="Clifton S."/>
            <person name="Fulton B."/>
            <person name="Xu J."/>
            <person name="Minx P."/>
            <person name="Pepin K.H."/>
            <person name="Johnson M."/>
            <person name="Thiruvilangam P."/>
            <person name="Bhonagiri V."/>
            <person name="Nash W.E."/>
            <person name="Mardis E.R."/>
            <person name="Wilson R.K."/>
        </authorList>
    </citation>
    <scope>NUCLEOTIDE SEQUENCE [LARGE SCALE GENOMIC DNA]</scope>
    <source>
        <strain evidence="7 8">DSM 13275</strain>
    </source>
</reference>
<dbReference type="EC" id="2.7.1.23" evidence="6"/>
<dbReference type="GO" id="GO:0046872">
    <property type="term" value="F:metal ion binding"/>
    <property type="evidence" value="ECO:0007669"/>
    <property type="project" value="UniProtKB-UniRule"/>
</dbReference>
<dbReference type="HAMAP" id="MF_00361">
    <property type="entry name" value="NAD_kinase"/>
    <property type="match status" value="1"/>
</dbReference>
<evidence type="ECO:0000256" key="1">
    <source>
        <dbReference type="ARBA" id="ARBA00022679"/>
    </source>
</evidence>
<dbReference type="PANTHER" id="PTHR20275:SF0">
    <property type="entry name" value="NAD KINASE"/>
    <property type="match status" value="1"/>
</dbReference>
<keyword evidence="1 6" id="KW-0808">Transferase</keyword>
<reference evidence="7 8" key="2">
    <citation type="submission" date="2008-10" db="EMBL/GenBank/DDBJ databases">
        <title>Draft genome sequence of Clostridium hiranonis (DSM 13275).</title>
        <authorList>
            <person name="Sudarsanam P."/>
            <person name="Ley R."/>
            <person name="Guruge J."/>
            <person name="Turnbaugh P.J."/>
            <person name="Mahowald M."/>
            <person name="Liep D."/>
            <person name="Gordon J."/>
        </authorList>
    </citation>
    <scope>NUCLEOTIDE SEQUENCE [LARGE SCALE GENOMIC DNA]</scope>
    <source>
        <strain evidence="7 8">DSM 13275</strain>
    </source>
</reference>
<dbReference type="PANTHER" id="PTHR20275">
    <property type="entry name" value="NAD KINASE"/>
    <property type="match status" value="1"/>
</dbReference>
<feature type="binding site" evidence="6">
    <location>
        <position position="134"/>
    </location>
    <ligand>
        <name>NAD(+)</name>
        <dbReference type="ChEBI" id="CHEBI:57540"/>
    </ligand>
</feature>
<evidence type="ECO:0000313" key="8">
    <source>
        <dbReference type="Proteomes" id="UP000003178"/>
    </source>
</evidence>
<feature type="binding site" evidence="6">
    <location>
        <position position="153"/>
    </location>
    <ligand>
        <name>NAD(+)</name>
        <dbReference type="ChEBI" id="CHEBI:57540"/>
    </ligand>
</feature>
<comment type="similarity">
    <text evidence="6">Belongs to the NAD kinase family.</text>
</comment>
<evidence type="ECO:0000256" key="3">
    <source>
        <dbReference type="ARBA" id="ARBA00022857"/>
    </source>
</evidence>
<keyword evidence="3 6" id="KW-0521">NADP</keyword>
<keyword evidence="4 6" id="KW-0520">NAD</keyword>
<feature type="binding site" evidence="6">
    <location>
        <begin position="51"/>
        <end position="52"/>
    </location>
    <ligand>
        <name>NAD(+)</name>
        <dbReference type="ChEBI" id="CHEBI:57540"/>
    </ligand>
</feature>
<dbReference type="GO" id="GO:0006741">
    <property type="term" value="P:NADP+ biosynthetic process"/>
    <property type="evidence" value="ECO:0007669"/>
    <property type="project" value="UniProtKB-UniRule"/>
</dbReference>
<keyword evidence="6" id="KW-0547">Nucleotide-binding</keyword>
<gene>
    <name evidence="6" type="primary">nadK</name>
    <name evidence="7" type="ORF">CLOHIR_01929</name>
</gene>
<evidence type="ECO:0000256" key="6">
    <source>
        <dbReference type="HAMAP-Rule" id="MF_00361"/>
    </source>
</evidence>
<dbReference type="Pfam" id="PF20143">
    <property type="entry name" value="NAD_kinase_C"/>
    <property type="match status" value="1"/>
</dbReference>
<evidence type="ECO:0000256" key="4">
    <source>
        <dbReference type="ARBA" id="ARBA00023027"/>
    </source>
</evidence>
<dbReference type="GO" id="GO:0003951">
    <property type="term" value="F:NAD+ kinase activity"/>
    <property type="evidence" value="ECO:0007669"/>
    <property type="project" value="UniProtKB-UniRule"/>
</dbReference>
<evidence type="ECO:0000313" key="7">
    <source>
        <dbReference type="EMBL" id="EEA84389.1"/>
    </source>
</evidence>
<dbReference type="HOGENOM" id="CLU_008831_0_3_9"/>
<comment type="caution">
    <text evidence="7">The sequence shown here is derived from an EMBL/GenBank/DDBJ whole genome shotgun (WGS) entry which is preliminary data.</text>
</comment>
<organism evidence="7 8">
    <name type="scientific">Peptacetobacter hiranonis (strain DSM 13275 / JCM 10541 / KCTC 15199 / TO-931)</name>
    <name type="common">Clostridium hiranonis</name>
    <dbReference type="NCBI Taxonomy" id="500633"/>
    <lineage>
        <taxon>Bacteria</taxon>
        <taxon>Bacillati</taxon>
        <taxon>Bacillota</taxon>
        <taxon>Clostridia</taxon>
        <taxon>Peptostreptococcales</taxon>
        <taxon>Peptostreptococcaceae</taxon>
        <taxon>Peptacetobacter</taxon>
    </lineage>
</organism>
<feature type="binding site" evidence="6">
    <location>
        <position position="56"/>
    </location>
    <ligand>
        <name>NAD(+)</name>
        <dbReference type="ChEBI" id="CHEBI:57540"/>
    </ligand>
</feature>
<name>B6G1C3_PEPHT</name>
<dbReference type="Gene3D" id="2.60.200.30">
    <property type="entry name" value="Probable inorganic polyphosphate/atp-NAD kinase, domain 2"/>
    <property type="match status" value="1"/>
</dbReference>
<feature type="binding site" evidence="6">
    <location>
        <begin position="124"/>
        <end position="125"/>
    </location>
    <ligand>
        <name>NAD(+)</name>
        <dbReference type="ChEBI" id="CHEBI:57540"/>
    </ligand>
</feature>
<dbReference type="AlphaFoldDB" id="B6G1C3"/>
<keyword evidence="8" id="KW-1185">Reference proteome</keyword>
<dbReference type="Gene3D" id="3.40.50.10330">
    <property type="entry name" value="Probable inorganic polyphosphate/atp-NAD kinase, domain 1"/>
    <property type="match status" value="1"/>
</dbReference>
<keyword evidence="6" id="KW-0963">Cytoplasm</keyword>
<evidence type="ECO:0000256" key="5">
    <source>
        <dbReference type="ARBA" id="ARBA00047925"/>
    </source>
</evidence>
<protein>
    <recommendedName>
        <fullName evidence="6">NAD kinase</fullName>
        <ecNumber evidence="6">2.7.1.23</ecNumber>
    </recommendedName>
    <alternativeName>
        <fullName evidence="6">ATP-dependent NAD kinase</fullName>
    </alternativeName>
</protein>